<proteinExistence type="predicted"/>
<gene>
    <name evidence="1" type="ORF">DC430_04750</name>
</gene>
<dbReference type="EMBL" id="QDFR01000001">
    <property type="protein sequence ID" value="PVE57057.1"/>
    <property type="molecule type" value="Genomic_DNA"/>
</dbReference>
<name>A0AA92C6L7_RHIRH</name>
<reference evidence="1 2" key="1">
    <citation type="submission" date="2018-04" db="EMBL/GenBank/DDBJ databases">
        <authorList>
            <person name="Hagen T."/>
        </authorList>
    </citation>
    <scope>NUCLEOTIDE SEQUENCE [LARGE SCALE GENOMIC DNA]</scope>
    <source>
        <strain evidence="1 2">TPD7009</strain>
    </source>
</reference>
<evidence type="ECO:0000313" key="2">
    <source>
        <dbReference type="Proteomes" id="UP000244335"/>
    </source>
</evidence>
<evidence type="ECO:0000313" key="1">
    <source>
        <dbReference type="EMBL" id="PVE57057.1"/>
    </source>
</evidence>
<dbReference type="Proteomes" id="UP000244335">
    <property type="component" value="Unassembled WGS sequence"/>
</dbReference>
<accession>A0AA92C6L7</accession>
<protein>
    <recommendedName>
        <fullName evidence="3">Apea-like HEPN domain-containing protein</fullName>
    </recommendedName>
</protein>
<evidence type="ECO:0008006" key="3">
    <source>
        <dbReference type="Google" id="ProtNLM"/>
    </source>
</evidence>
<sequence length="338" mass="37555">MRAFYRLLFTDPKMDENLSKAVQEIRNTLEGHPRPRRHLAFDPRRSAAFGAVSGGRLPIAEYEMADGLYLRNTFAHVISSYTMAFAEPDAPSKPHPGPWRPVSGGGGFDVHIEIALSEGASPTKFDRVNTIWWTISLLRLFTGKSLVMPVISDTAFADAKNSNHDPQFLPIEMSRGRMGPRATDYVISIVKLEAAKEVFAPGAALMDIEHFNRSYQTMDAAPLAHSTGAALVMMWASLETLFRPGSRDLTKRLSKAIATHLEHPGAKRESLQQRIAKLYELRSGSVHNSQEATGHVLAETASIARRAFAFCMARRAVPDCDALLHQWSEEHTMNSQSR</sequence>
<dbReference type="AlphaFoldDB" id="A0AA92C6L7"/>
<organism evidence="1 2">
    <name type="scientific">Rhizobium rhizogenes</name>
    <name type="common">Agrobacterium rhizogenes</name>
    <dbReference type="NCBI Taxonomy" id="359"/>
    <lineage>
        <taxon>Bacteria</taxon>
        <taxon>Pseudomonadati</taxon>
        <taxon>Pseudomonadota</taxon>
        <taxon>Alphaproteobacteria</taxon>
        <taxon>Hyphomicrobiales</taxon>
        <taxon>Rhizobiaceae</taxon>
        <taxon>Rhizobium/Agrobacterium group</taxon>
        <taxon>Rhizobium</taxon>
    </lineage>
</organism>
<comment type="caution">
    <text evidence="1">The sequence shown here is derived from an EMBL/GenBank/DDBJ whole genome shotgun (WGS) entry which is preliminary data.</text>
</comment>